<keyword evidence="2" id="KW-1185">Reference proteome</keyword>
<evidence type="ECO:0000313" key="2">
    <source>
        <dbReference type="Proteomes" id="UP000011115"/>
    </source>
</evidence>
<sequence length="59" mass="6558">MDKAEKMTGPVRIVGIVGEGSVSPLKSTPWLDVMLHTVSILQLRLLSSTRKLYTELTIF</sequence>
<dbReference type="AlphaFoldDB" id="M1C4V7"/>
<reference evidence="2" key="1">
    <citation type="journal article" date="2011" name="Nature">
        <title>Genome sequence and analysis of the tuber crop potato.</title>
        <authorList>
            <consortium name="The Potato Genome Sequencing Consortium"/>
        </authorList>
    </citation>
    <scope>NUCLEOTIDE SEQUENCE [LARGE SCALE GENOMIC DNA]</scope>
    <source>
        <strain evidence="2">cv. DM1-3 516 R44</strain>
    </source>
</reference>
<dbReference type="EnsemblPlants" id="PGSC0003DMT400059875">
    <property type="protein sequence ID" value="PGSC0003DMT400059875"/>
    <property type="gene ID" value="PGSC0003DMG400023291"/>
</dbReference>
<proteinExistence type="predicted"/>
<dbReference type="Proteomes" id="UP000011115">
    <property type="component" value="Unassembled WGS sequence"/>
</dbReference>
<dbReference type="Gramene" id="PGSC0003DMT400059875">
    <property type="protein sequence ID" value="PGSC0003DMT400059875"/>
    <property type="gene ID" value="PGSC0003DMG400023291"/>
</dbReference>
<organism evidence="1 2">
    <name type="scientific">Solanum tuberosum</name>
    <name type="common">Potato</name>
    <dbReference type="NCBI Taxonomy" id="4113"/>
    <lineage>
        <taxon>Eukaryota</taxon>
        <taxon>Viridiplantae</taxon>
        <taxon>Streptophyta</taxon>
        <taxon>Embryophyta</taxon>
        <taxon>Tracheophyta</taxon>
        <taxon>Spermatophyta</taxon>
        <taxon>Magnoliopsida</taxon>
        <taxon>eudicotyledons</taxon>
        <taxon>Gunneridae</taxon>
        <taxon>Pentapetalae</taxon>
        <taxon>asterids</taxon>
        <taxon>lamiids</taxon>
        <taxon>Solanales</taxon>
        <taxon>Solanaceae</taxon>
        <taxon>Solanoideae</taxon>
        <taxon>Solaneae</taxon>
        <taxon>Solanum</taxon>
    </lineage>
</organism>
<protein>
    <submittedName>
        <fullName evidence="1">Uncharacterized protein</fullName>
    </submittedName>
</protein>
<evidence type="ECO:0000313" key="1">
    <source>
        <dbReference type="EnsemblPlants" id="PGSC0003DMT400059875"/>
    </source>
</evidence>
<dbReference type="ExpressionAtlas" id="M1C4V7">
    <property type="expression patterns" value="baseline"/>
</dbReference>
<accession>M1C4V7</accession>
<name>M1C4V7_SOLTU</name>
<dbReference type="HOGENOM" id="CLU_2965502_0_0_1"/>
<reference evidence="1" key="2">
    <citation type="submission" date="2015-06" db="UniProtKB">
        <authorList>
            <consortium name="EnsemblPlants"/>
        </authorList>
    </citation>
    <scope>IDENTIFICATION</scope>
    <source>
        <strain evidence="1">DM1-3 516 R44</strain>
    </source>
</reference>